<evidence type="ECO:0000256" key="1">
    <source>
        <dbReference type="SAM" id="MobiDB-lite"/>
    </source>
</evidence>
<organism evidence="2 3">
    <name type="scientific">Galerina marginata (strain CBS 339.88)</name>
    <dbReference type="NCBI Taxonomy" id="685588"/>
    <lineage>
        <taxon>Eukaryota</taxon>
        <taxon>Fungi</taxon>
        <taxon>Dikarya</taxon>
        <taxon>Basidiomycota</taxon>
        <taxon>Agaricomycotina</taxon>
        <taxon>Agaricomycetes</taxon>
        <taxon>Agaricomycetidae</taxon>
        <taxon>Agaricales</taxon>
        <taxon>Agaricineae</taxon>
        <taxon>Strophariaceae</taxon>
        <taxon>Galerina</taxon>
    </lineage>
</organism>
<keyword evidence="3" id="KW-1185">Reference proteome</keyword>
<evidence type="ECO:0000313" key="2">
    <source>
        <dbReference type="EMBL" id="KDR76696.1"/>
    </source>
</evidence>
<dbReference type="HOGENOM" id="CLU_1896357_0_0_1"/>
<feature type="compositionally biased region" description="Polar residues" evidence="1">
    <location>
        <begin position="1"/>
        <end position="16"/>
    </location>
</feature>
<proteinExistence type="predicted"/>
<dbReference type="AlphaFoldDB" id="A0A067T0M2"/>
<gene>
    <name evidence="2" type="ORF">GALMADRAFT_453119</name>
</gene>
<reference evidence="3" key="1">
    <citation type="journal article" date="2014" name="Proc. Natl. Acad. Sci. U.S.A.">
        <title>Extensive sampling of basidiomycete genomes demonstrates inadequacy of the white-rot/brown-rot paradigm for wood decay fungi.</title>
        <authorList>
            <person name="Riley R."/>
            <person name="Salamov A.A."/>
            <person name="Brown D.W."/>
            <person name="Nagy L.G."/>
            <person name="Floudas D."/>
            <person name="Held B.W."/>
            <person name="Levasseur A."/>
            <person name="Lombard V."/>
            <person name="Morin E."/>
            <person name="Otillar R."/>
            <person name="Lindquist E.A."/>
            <person name="Sun H."/>
            <person name="LaButti K.M."/>
            <person name="Schmutz J."/>
            <person name="Jabbour D."/>
            <person name="Luo H."/>
            <person name="Baker S.E."/>
            <person name="Pisabarro A.G."/>
            <person name="Walton J.D."/>
            <person name="Blanchette R.A."/>
            <person name="Henrissat B."/>
            <person name="Martin F."/>
            <person name="Cullen D."/>
            <person name="Hibbett D.S."/>
            <person name="Grigoriev I.V."/>
        </authorList>
    </citation>
    <scope>NUCLEOTIDE SEQUENCE [LARGE SCALE GENOMIC DNA]</scope>
    <source>
        <strain evidence="3">CBS 339.88</strain>
    </source>
</reference>
<evidence type="ECO:0000313" key="3">
    <source>
        <dbReference type="Proteomes" id="UP000027222"/>
    </source>
</evidence>
<protein>
    <submittedName>
        <fullName evidence="2">Uncharacterized protein</fullName>
    </submittedName>
</protein>
<name>A0A067T0M2_GALM3</name>
<accession>A0A067T0M2</accession>
<dbReference type="Proteomes" id="UP000027222">
    <property type="component" value="Unassembled WGS sequence"/>
</dbReference>
<sequence>MPSSLISPQPTLNSVRNRNRPPHEPSPIVLYDVPRFFCDHFPSRRNPSLLPLLFASLRCIRLKLQATKRPYERNRKRSPTTPAFNLVFDLSVSALLIAVHRVFAPYLVLDTWNVGSVCGVVVVQSLRPTCPPFD</sequence>
<dbReference type="EMBL" id="KL142378">
    <property type="protein sequence ID" value="KDR76696.1"/>
    <property type="molecule type" value="Genomic_DNA"/>
</dbReference>
<feature type="region of interest" description="Disordered" evidence="1">
    <location>
        <begin position="1"/>
        <end position="20"/>
    </location>
</feature>